<reference evidence="5" key="1">
    <citation type="journal article" date="2019" name="Int. J. Syst. Evol. Microbiol.">
        <title>The Global Catalogue of Microorganisms (GCM) 10K type strain sequencing project: providing services to taxonomists for standard genome sequencing and annotation.</title>
        <authorList>
            <consortium name="The Broad Institute Genomics Platform"/>
            <consortium name="The Broad Institute Genome Sequencing Center for Infectious Disease"/>
            <person name="Wu L."/>
            <person name="Ma J."/>
        </authorList>
    </citation>
    <scope>NUCLEOTIDE SEQUENCE [LARGE SCALE GENOMIC DNA]</scope>
    <source>
        <strain evidence="5">CGMCC 4.7466</strain>
    </source>
</reference>
<keyword evidence="1" id="KW-0547">Nucleotide-binding</keyword>
<feature type="domain" description="ABC transporter" evidence="3">
    <location>
        <begin position="2"/>
        <end position="211"/>
    </location>
</feature>
<keyword evidence="5" id="KW-1185">Reference proteome</keyword>
<dbReference type="SMART" id="SM00382">
    <property type="entry name" value="AAA"/>
    <property type="match status" value="1"/>
</dbReference>
<dbReference type="GO" id="GO:0005524">
    <property type="term" value="F:ATP binding"/>
    <property type="evidence" value="ECO:0007669"/>
    <property type="project" value="UniProtKB-KW"/>
</dbReference>
<dbReference type="InterPro" id="IPR015854">
    <property type="entry name" value="ABC_transpr_LolD-like"/>
</dbReference>
<dbReference type="InterPro" id="IPR027417">
    <property type="entry name" value="P-loop_NTPase"/>
</dbReference>
<dbReference type="PROSITE" id="PS50893">
    <property type="entry name" value="ABC_TRANSPORTER_2"/>
    <property type="match status" value="1"/>
</dbReference>
<dbReference type="EMBL" id="JBHSJJ010000003">
    <property type="protein sequence ID" value="MFC4871535.1"/>
    <property type="molecule type" value="Genomic_DNA"/>
</dbReference>
<dbReference type="Proteomes" id="UP001595818">
    <property type="component" value="Unassembled WGS sequence"/>
</dbReference>
<dbReference type="InterPro" id="IPR003439">
    <property type="entry name" value="ABC_transporter-like_ATP-bd"/>
</dbReference>
<dbReference type="InterPro" id="IPR003593">
    <property type="entry name" value="AAA+_ATPase"/>
</dbReference>
<organism evidence="4 5">
    <name type="scientific">Negadavirga shengliensis</name>
    <dbReference type="NCBI Taxonomy" id="1389218"/>
    <lineage>
        <taxon>Bacteria</taxon>
        <taxon>Pseudomonadati</taxon>
        <taxon>Bacteroidota</taxon>
        <taxon>Cytophagia</taxon>
        <taxon>Cytophagales</taxon>
        <taxon>Cyclobacteriaceae</taxon>
        <taxon>Negadavirga</taxon>
    </lineage>
</organism>
<protein>
    <submittedName>
        <fullName evidence="4">ABC transporter ATP-binding protein</fullName>
    </submittedName>
</protein>
<proteinExistence type="predicted"/>
<dbReference type="PANTHER" id="PTHR24220">
    <property type="entry name" value="IMPORT ATP-BINDING PROTEIN"/>
    <property type="match status" value="1"/>
</dbReference>
<evidence type="ECO:0000313" key="5">
    <source>
        <dbReference type="Proteomes" id="UP001595818"/>
    </source>
</evidence>
<evidence type="ECO:0000256" key="2">
    <source>
        <dbReference type="ARBA" id="ARBA00022840"/>
    </source>
</evidence>
<sequence length="211" mass="22709">MLICKSIRFKYDNLPEFIIPDISLKGGEELLILGRSGSGKTTILNILGGLLKPLGGEVLINGTSLYALTGNVLDKFRGKNIGIVFQKPHIISALSVVENLRLAHFFAGSDNLKLVDTYLAELGITDKKNASVHTLSEGEAQRVSIARALVNGPKVILADEPTASLDDENAQTVIQLLQSQAKKLNAVLVIVTHDQRVKAHISNRITVGGPL</sequence>
<evidence type="ECO:0000259" key="3">
    <source>
        <dbReference type="PROSITE" id="PS50893"/>
    </source>
</evidence>
<dbReference type="Pfam" id="PF00005">
    <property type="entry name" value="ABC_tran"/>
    <property type="match status" value="1"/>
</dbReference>
<dbReference type="RefSeq" id="WP_377063091.1">
    <property type="nucleotide sequence ID" value="NZ_JBHSJJ010000003.1"/>
</dbReference>
<keyword evidence="2 4" id="KW-0067">ATP-binding</keyword>
<name>A0ABV9SZQ2_9BACT</name>
<accession>A0ABV9SZQ2</accession>
<comment type="caution">
    <text evidence="4">The sequence shown here is derived from an EMBL/GenBank/DDBJ whole genome shotgun (WGS) entry which is preliminary data.</text>
</comment>
<dbReference type="Gene3D" id="3.40.50.300">
    <property type="entry name" value="P-loop containing nucleotide triphosphate hydrolases"/>
    <property type="match status" value="1"/>
</dbReference>
<evidence type="ECO:0000313" key="4">
    <source>
        <dbReference type="EMBL" id="MFC4871535.1"/>
    </source>
</evidence>
<evidence type="ECO:0000256" key="1">
    <source>
        <dbReference type="ARBA" id="ARBA00022741"/>
    </source>
</evidence>
<dbReference type="SUPFAM" id="SSF52540">
    <property type="entry name" value="P-loop containing nucleoside triphosphate hydrolases"/>
    <property type="match status" value="1"/>
</dbReference>
<gene>
    <name evidence="4" type="ORF">ACFPFU_07540</name>
</gene>
<dbReference type="PANTHER" id="PTHR24220:SF659">
    <property type="entry name" value="TRANSPORTER, PUTATIVE-RELATED"/>
    <property type="match status" value="1"/>
</dbReference>